<evidence type="ECO:0000256" key="1">
    <source>
        <dbReference type="ARBA" id="ARBA00004496"/>
    </source>
</evidence>
<accession>A0A4R6QP19</accession>
<dbReference type="NCBIfam" id="TIGR00231">
    <property type="entry name" value="small_GTP"/>
    <property type="match status" value="1"/>
</dbReference>
<dbReference type="InParanoid" id="A0A4R6QP19"/>
<keyword evidence="6 8" id="KW-0342">GTP-binding</keyword>
<dbReference type="HAMAP" id="MF_00072">
    <property type="entry name" value="Rel_fac_3"/>
    <property type="match status" value="1"/>
</dbReference>
<dbReference type="NCBIfam" id="NF001964">
    <property type="entry name" value="PRK00741.1"/>
    <property type="match status" value="1"/>
</dbReference>
<name>A0A4R6QP19_9BURK</name>
<feature type="domain" description="Tr-type G" evidence="9">
    <location>
        <begin position="10"/>
        <end position="278"/>
    </location>
</feature>
<dbReference type="Gene3D" id="3.30.70.3280">
    <property type="entry name" value="Peptide chain release factor 3, domain III"/>
    <property type="match status" value="1"/>
</dbReference>
<dbReference type="InterPro" id="IPR032090">
    <property type="entry name" value="RF3_C"/>
</dbReference>
<comment type="similarity">
    <text evidence="2 8">Belongs to the TRAFAC class translation factor GTPase superfamily. Classic translation factor GTPase family. PrfC subfamily.</text>
</comment>
<reference evidence="10 11" key="1">
    <citation type="submission" date="2019-03" db="EMBL/GenBank/DDBJ databases">
        <title>Genomic Encyclopedia of Type Strains, Phase IV (KMG-IV): sequencing the most valuable type-strain genomes for metagenomic binning, comparative biology and taxonomic classification.</title>
        <authorList>
            <person name="Goeker M."/>
        </authorList>
    </citation>
    <scope>NUCLEOTIDE SEQUENCE [LARGE SCALE GENOMIC DNA]</scope>
    <source>
        <strain evidence="10 11">DSM 16998</strain>
    </source>
</reference>
<dbReference type="CDD" id="cd04169">
    <property type="entry name" value="RF3"/>
    <property type="match status" value="1"/>
</dbReference>
<dbReference type="SUPFAM" id="SSF50447">
    <property type="entry name" value="Translation proteins"/>
    <property type="match status" value="1"/>
</dbReference>
<dbReference type="GO" id="GO:0006449">
    <property type="term" value="P:regulation of translational termination"/>
    <property type="evidence" value="ECO:0007669"/>
    <property type="project" value="UniProtKB-UniRule"/>
</dbReference>
<evidence type="ECO:0000256" key="8">
    <source>
        <dbReference type="HAMAP-Rule" id="MF_00072"/>
    </source>
</evidence>
<dbReference type="InterPro" id="IPR027417">
    <property type="entry name" value="P-loop_NTPase"/>
</dbReference>
<sequence length="542" mass="60562">MSTELSPQVRRRRTFAIISHPDAGKTTLTEKLLLFSGAIQIAGSVKARKASRHATSDWMEIEKQRGISVASSVMQMEYRDCVINLLDTPGHQDFSEDTYRVLTAVDAALMVIDAANGVEPQTRRLLQVCRARNTPILTFVNKMDREVQEPLTLMDEIERELGMTVVPFTWPVGMGKQFHGVMDLRKEQMRVFSPGEDRAAGEEEVLQGLNHPEYASRFGMQYEQAEGEIELVRDAAPAFDKEQFLAGHQTPMFFGSAVNNFGVQEVLDALVDLAPSPAARPAMQRVVEPDEAKFSGVVFKIQANMDPAHRDRIAFLRVASGHFERGMRLKVVRSGKELRPNSVVSFLSQRRELLDEAFAGDIIGIPNHGVLQLGDTITEGEQLQFTGLPFFAPEMFRAVEVADPLRTKQLRAGLTQLGEEGAIQVFRPVAGSVLLLGAVGQLQFEVVAHRLEHEYGVKARIMPSRFQVARWVTCDEADGGDRELKRFIDANAHRVAYDAVDAPTVLVEYAPELRAIESNWPKIKFHAMREHAGLMFQNRLDG</sequence>
<dbReference type="FunFam" id="3.30.70.3280:FF:000001">
    <property type="entry name" value="Peptide chain release factor 3"/>
    <property type="match status" value="1"/>
</dbReference>
<dbReference type="Gene3D" id="3.40.50.300">
    <property type="entry name" value="P-loop containing nucleotide triphosphate hydrolases"/>
    <property type="match status" value="2"/>
</dbReference>
<dbReference type="PROSITE" id="PS51722">
    <property type="entry name" value="G_TR_2"/>
    <property type="match status" value="1"/>
</dbReference>
<dbReference type="GO" id="GO:0005525">
    <property type="term" value="F:GTP binding"/>
    <property type="evidence" value="ECO:0007669"/>
    <property type="project" value="UniProtKB-UniRule"/>
</dbReference>
<dbReference type="InterPro" id="IPR035647">
    <property type="entry name" value="EFG_III/V"/>
</dbReference>
<comment type="subcellular location">
    <subcellularLocation>
        <location evidence="1 8">Cytoplasm</location>
    </subcellularLocation>
</comment>
<proteinExistence type="inferred from homology"/>
<dbReference type="GO" id="GO:0016150">
    <property type="term" value="F:translation release factor activity, codon nonspecific"/>
    <property type="evidence" value="ECO:0007669"/>
    <property type="project" value="TreeGrafter"/>
</dbReference>
<dbReference type="Proteomes" id="UP000295361">
    <property type="component" value="Unassembled WGS sequence"/>
</dbReference>
<dbReference type="InterPro" id="IPR038467">
    <property type="entry name" value="RF3_dom_3_sf"/>
</dbReference>
<dbReference type="Pfam" id="PF00009">
    <property type="entry name" value="GTP_EFTU"/>
    <property type="match status" value="1"/>
</dbReference>
<dbReference type="FunCoup" id="A0A4R6QP19">
    <property type="interactions" value="262"/>
</dbReference>
<feature type="binding site" evidence="8">
    <location>
        <begin position="141"/>
        <end position="144"/>
    </location>
    <ligand>
        <name>GTP</name>
        <dbReference type="ChEBI" id="CHEBI:37565"/>
    </ligand>
</feature>
<dbReference type="PROSITE" id="PS00301">
    <property type="entry name" value="G_TR_1"/>
    <property type="match status" value="1"/>
</dbReference>
<dbReference type="InterPro" id="IPR000795">
    <property type="entry name" value="T_Tr_GTP-bd_dom"/>
</dbReference>
<keyword evidence="5 8" id="KW-0648">Protein biosynthesis</keyword>
<keyword evidence="3 8" id="KW-0963">Cytoplasm</keyword>
<dbReference type="OrthoDB" id="9804431at2"/>
<dbReference type="EMBL" id="SNXS01000002">
    <property type="protein sequence ID" value="TDP72413.1"/>
    <property type="molecule type" value="Genomic_DNA"/>
</dbReference>
<dbReference type="InterPro" id="IPR004548">
    <property type="entry name" value="PrfC"/>
</dbReference>
<evidence type="ECO:0000256" key="4">
    <source>
        <dbReference type="ARBA" id="ARBA00022741"/>
    </source>
</evidence>
<comment type="function">
    <text evidence="8">Increases the formation of ribosomal termination complexes and stimulates activities of RF-1 and RF-2. It binds guanine nucleotides and has strong preference for UGA stop codons. It may interact directly with the ribosome. The stimulation of RF-1 and RF-2 is significantly reduced by GTP and GDP, but not by GMP.</text>
</comment>
<dbReference type="PRINTS" id="PR00315">
    <property type="entry name" value="ELONGATNFCT"/>
</dbReference>
<comment type="caution">
    <text evidence="10">The sequence shown here is derived from an EMBL/GenBank/DDBJ whole genome shotgun (WGS) entry which is preliminary data.</text>
</comment>
<dbReference type="InterPro" id="IPR009000">
    <property type="entry name" value="Transl_B-barrel_sf"/>
</dbReference>
<evidence type="ECO:0000256" key="5">
    <source>
        <dbReference type="ARBA" id="ARBA00022917"/>
    </source>
</evidence>
<gene>
    <name evidence="8" type="primary">prfC</name>
    <name evidence="10" type="ORF">DES47_102158</name>
</gene>
<dbReference type="InterPro" id="IPR053905">
    <property type="entry name" value="EF-G-like_DII"/>
</dbReference>
<keyword evidence="4 8" id="KW-0547">Nucleotide-binding</keyword>
<dbReference type="GO" id="GO:0016149">
    <property type="term" value="F:translation release factor activity, codon specific"/>
    <property type="evidence" value="ECO:0007669"/>
    <property type="project" value="UniProtKB-UniRule"/>
</dbReference>
<dbReference type="InterPro" id="IPR005225">
    <property type="entry name" value="Small_GTP-bd"/>
</dbReference>
<feature type="binding site" evidence="8">
    <location>
        <begin position="19"/>
        <end position="26"/>
    </location>
    <ligand>
        <name>GTP</name>
        <dbReference type="ChEBI" id="CHEBI:37565"/>
    </ligand>
</feature>
<evidence type="ECO:0000259" key="9">
    <source>
        <dbReference type="PROSITE" id="PS51722"/>
    </source>
</evidence>
<evidence type="ECO:0000313" key="10">
    <source>
        <dbReference type="EMBL" id="TDP72413.1"/>
    </source>
</evidence>
<dbReference type="AlphaFoldDB" id="A0A4R6QP19"/>
<dbReference type="PANTHER" id="PTHR43556">
    <property type="entry name" value="PEPTIDE CHAIN RELEASE FACTOR RF3"/>
    <property type="match status" value="1"/>
</dbReference>
<dbReference type="Pfam" id="PF16658">
    <property type="entry name" value="RF3_C"/>
    <property type="match status" value="1"/>
</dbReference>
<dbReference type="Pfam" id="PF22042">
    <property type="entry name" value="EF-G_D2"/>
    <property type="match status" value="1"/>
</dbReference>
<dbReference type="GO" id="GO:0097216">
    <property type="term" value="F:guanosine tetraphosphate binding"/>
    <property type="evidence" value="ECO:0007669"/>
    <property type="project" value="UniProtKB-ARBA"/>
</dbReference>
<dbReference type="SUPFAM" id="SSF54980">
    <property type="entry name" value="EF-G C-terminal domain-like"/>
    <property type="match status" value="1"/>
</dbReference>
<protein>
    <recommendedName>
        <fullName evidence="7 8">Peptide chain release factor 3</fullName>
        <shortName evidence="8">RF-3</shortName>
    </recommendedName>
</protein>
<feature type="binding site" evidence="8">
    <location>
        <begin position="87"/>
        <end position="91"/>
    </location>
    <ligand>
        <name>GTP</name>
        <dbReference type="ChEBI" id="CHEBI:37565"/>
    </ligand>
</feature>
<evidence type="ECO:0000256" key="3">
    <source>
        <dbReference type="ARBA" id="ARBA00022490"/>
    </source>
</evidence>
<organism evidence="10 11">
    <name type="scientific">Roseateles toxinivorans</name>
    <dbReference type="NCBI Taxonomy" id="270368"/>
    <lineage>
        <taxon>Bacteria</taxon>
        <taxon>Pseudomonadati</taxon>
        <taxon>Pseudomonadota</taxon>
        <taxon>Betaproteobacteria</taxon>
        <taxon>Burkholderiales</taxon>
        <taxon>Sphaerotilaceae</taxon>
        <taxon>Roseateles</taxon>
    </lineage>
</organism>
<evidence type="ECO:0000256" key="7">
    <source>
        <dbReference type="ARBA" id="ARBA00073639"/>
    </source>
</evidence>
<dbReference type="NCBIfam" id="TIGR00503">
    <property type="entry name" value="prfC"/>
    <property type="match status" value="1"/>
</dbReference>
<dbReference type="SUPFAM" id="SSF52540">
    <property type="entry name" value="P-loop containing nucleoside triphosphate hydrolases"/>
    <property type="match status" value="1"/>
</dbReference>
<dbReference type="PANTHER" id="PTHR43556:SF2">
    <property type="entry name" value="PEPTIDE CHAIN RELEASE FACTOR RF3"/>
    <property type="match status" value="1"/>
</dbReference>
<keyword evidence="11" id="KW-1185">Reference proteome</keyword>
<evidence type="ECO:0000256" key="2">
    <source>
        <dbReference type="ARBA" id="ARBA00009978"/>
    </source>
</evidence>
<dbReference type="GO" id="GO:0005829">
    <property type="term" value="C:cytosol"/>
    <property type="evidence" value="ECO:0007669"/>
    <property type="project" value="TreeGrafter"/>
</dbReference>
<dbReference type="RefSeq" id="WP_133699881.1">
    <property type="nucleotide sequence ID" value="NZ_SNXS01000002.1"/>
</dbReference>
<dbReference type="FunFam" id="3.40.50.300:FF:000542">
    <property type="entry name" value="Peptide chain release factor 3"/>
    <property type="match status" value="1"/>
</dbReference>
<dbReference type="InterPro" id="IPR041732">
    <property type="entry name" value="RF3_GTP-bd"/>
</dbReference>
<evidence type="ECO:0000256" key="6">
    <source>
        <dbReference type="ARBA" id="ARBA00023134"/>
    </source>
</evidence>
<evidence type="ECO:0000313" key="11">
    <source>
        <dbReference type="Proteomes" id="UP000295361"/>
    </source>
</evidence>
<dbReference type="InterPro" id="IPR031157">
    <property type="entry name" value="G_TR_CS"/>
</dbReference>
<dbReference type="GO" id="GO:0003924">
    <property type="term" value="F:GTPase activity"/>
    <property type="evidence" value="ECO:0007669"/>
    <property type="project" value="InterPro"/>
</dbReference>